<proteinExistence type="predicted"/>
<name>A0A0C2WE81_AMAMK</name>
<organism evidence="1 2">
    <name type="scientific">Amanita muscaria (strain Koide BX008)</name>
    <dbReference type="NCBI Taxonomy" id="946122"/>
    <lineage>
        <taxon>Eukaryota</taxon>
        <taxon>Fungi</taxon>
        <taxon>Dikarya</taxon>
        <taxon>Basidiomycota</taxon>
        <taxon>Agaricomycotina</taxon>
        <taxon>Agaricomycetes</taxon>
        <taxon>Agaricomycetidae</taxon>
        <taxon>Agaricales</taxon>
        <taxon>Pluteineae</taxon>
        <taxon>Amanitaceae</taxon>
        <taxon>Amanita</taxon>
    </lineage>
</organism>
<evidence type="ECO:0000313" key="2">
    <source>
        <dbReference type="Proteomes" id="UP000054549"/>
    </source>
</evidence>
<dbReference type="AlphaFoldDB" id="A0A0C2WE81"/>
<reference evidence="1 2" key="1">
    <citation type="submission" date="2014-04" db="EMBL/GenBank/DDBJ databases">
        <title>Evolutionary Origins and Diversification of the Mycorrhizal Mutualists.</title>
        <authorList>
            <consortium name="DOE Joint Genome Institute"/>
            <consortium name="Mycorrhizal Genomics Consortium"/>
            <person name="Kohler A."/>
            <person name="Kuo A."/>
            <person name="Nagy L.G."/>
            <person name="Floudas D."/>
            <person name="Copeland A."/>
            <person name="Barry K.W."/>
            <person name="Cichocki N."/>
            <person name="Veneault-Fourrey C."/>
            <person name="LaButti K."/>
            <person name="Lindquist E.A."/>
            <person name="Lipzen A."/>
            <person name="Lundell T."/>
            <person name="Morin E."/>
            <person name="Murat C."/>
            <person name="Riley R."/>
            <person name="Ohm R."/>
            <person name="Sun H."/>
            <person name="Tunlid A."/>
            <person name="Henrissat B."/>
            <person name="Grigoriev I.V."/>
            <person name="Hibbett D.S."/>
            <person name="Martin F."/>
        </authorList>
    </citation>
    <scope>NUCLEOTIDE SEQUENCE [LARGE SCALE GENOMIC DNA]</scope>
    <source>
        <strain evidence="1 2">Koide BX008</strain>
    </source>
</reference>
<keyword evidence="2" id="KW-1185">Reference proteome</keyword>
<dbReference type="Proteomes" id="UP000054549">
    <property type="component" value="Unassembled WGS sequence"/>
</dbReference>
<protein>
    <submittedName>
        <fullName evidence="1">Uncharacterized protein</fullName>
    </submittedName>
</protein>
<dbReference type="HOGENOM" id="CLU_131597_0_0_1"/>
<gene>
    <name evidence="1" type="ORF">M378DRAFT_18447</name>
</gene>
<dbReference type="EMBL" id="KN818606">
    <property type="protein sequence ID" value="KIL54891.1"/>
    <property type="molecule type" value="Genomic_DNA"/>
</dbReference>
<evidence type="ECO:0000313" key="1">
    <source>
        <dbReference type="EMBL" id="KIL54891.1"/>
    </source>
</evidence>
<accession>A0A0C2WE81</accession>
<sequence>MRKKRHRSVPGTVTTTRTRLAPLWEQHSALSAPPIPQLKAILLQVSGFMIEFATLLRRHTKYHHHHQVLAWRMTRLTEDLNKILAYTLRESPSCITAFYASAKPIHRGQQHPRRPRDLVHHALWSDQDPDARHSTQYWPPALEMAIPHMEAHAWETAPYRPPAQPPQNLHHDIS</sequence>
<dbReference type="InParanoid" id="A0A0C2WE81"/>